<evidence type="ECO:0000259" key="8">
    <source>
        <dbReference type="PROSITE" id="PS50250"/>
    </source>
</evidence>
<dbReference type="EMBL" id="CAJVPS010000357">
    <property type="protein sequence ID" value="CAG8480184.1"/>
    <property type="molecule type" value="Genomic_DNA"/>
</dbReference>
<dbReference type="PROSITE" id="PS50250">
    <property type="entry name" value="PCI"/>
    <property type="match status" value="1"/>
</dbReference>
<evidence type="ECO:0000256" key="7">
    <source>
        <dbReference type="ARBA" id="ARBA00023242"/>
    </source>
</evidence>
<dbReference type="Pfam" id="PF10075">
    <property type="entry name" value="CSN8_PSD8_EIF3K"/>
    <property type="match status" value="1"/>
</dbReference>
<protein>
    <recommendedName>
        <fullName evidence="4">COP9 signalosome complex subunit 8</fullName>
    </recommendedName>
</protein>
<dbReference type="InterPro" id="IPR033464">
    <property type="entry name" value="CSN8_PSD8_EIF3K"/>
</dbReference>
<dbReference type="PANTHER" id="PTHR13339:SF0">
    <property type="entry name" value="COP9 SIGNALOSOME COMPLEX SUBUNIT 8"/>
    <property type="match status" value="1"/>
</dbReference>
<name>A0A9N8Z6U3_9GLOM</name>
<evidence type="ECO:0000256" key="1">
    <source>
        <dbReference type="ARBA" id="ARBA00004123"/>
    </source>
</evidence>
<keyword evidence="5" id="KW-0963">Cytoplasm</keyword>
<gene>
    <name evidence="9" type="ORF">ALEPTO_LOCUS2448</name>
</gene>
<proteinExistence type="inferred from homology"/>
<reference evidence="9" key="1">
    <citation type="submission" date="2021-06" db="EMBL/GenBank/DDBJ databases">
        <authorList>
            <person name="Kallberg Y."/>
            <person name="Tangrot J."/>
            <person name="Rosling A."/>
        </authorList>
    </citation>
    <scope>NUCLEOTIDE SEQUENCE</scope>
    <source>
        <strain evidence="9">FL130A</strain>
    </source>
</reference>
<comment type="caution">
    <text evidence="9">The sequence shown here is derived from an EMBL/GenBank/DDBJ whole genome shotgun (WGS) entry which is preliminary data.</text>
</comment>
<keyword evidence="10" id="KW-1185">Reference proteome</keyword>
<organism evidence="9 10">
    <name type="scientific">Ambispora leptoticha</name>
    <dbReference type="NCBI Taxonomy" id="144679"/>
    <lineage>
        <taxon>Eukaryota</taxon>
        <taxon>Fungi</taxon>
        <taxon>Fungi incertae sedis</taxon>
        <taxon>Mucoromycota</taxon>
        <taxon>Glomeromycotina</taxon>
        <taxon>Glomeromycetes</taxon>
        <taxon>Archaeosporales</taxon>
        <taxon>Ambisporaceae</taxon>
        <taxon>Ambispora</taxon>
    </lineage>
</organism>
<evidence type="ECO:0000313" key="10">
    <source>
        <dbReference type="Proteomes" id="UP000789508"/>
    </source>
</evidence>
<keyword evidence="7" id="KW-0539">Nucleus</keyword>
<evidence type="ECO:0000256" key="3">
    <source>
        <dbReference type="ARBA" id="ARBA00008252"/>
    </source>
</evidence>
<evidence type="ECO:0000256" key="6">
    <source>
        <dbReference type="ARBA" id="ARBA00022790"/>
    </source>
</evidence>
<dbReference type="Proteomes" id="UP000789508">
    <property type="component" value="Unassembled WGS sequence"/>
</dbReference>
<dbReference type="OrthoDB" id="5351233at2759"/>
<comment type="subcellular location">
    <subcellularLocation>
        <location evidence="2">Cytoplasm</location>
    </subcellularLocation>
    <subcellularLocation>
        <location evidence="1">Nucleus</location>
    </subcellularLocation>
</comment>
<feature type="domain" description="PCI" evidence="8">
    <location>
        <begin position="27"/>
        <end position="190"/>
    </location>
</feature>
<dbReference type="InterPro" id="IPR000717">
    <property type="entry name" value="PCI_dom"/>
</dbReference>
<evidence type="ECO:0000256" key="2">
    <source>
        <dbReference type="ARBA" id="ARBA00004496"/>
    </source>
</evidence>
<evidence type="ECO:0000256" key="4">
    <source>
        <dbReference type="ARBA" id="ARBA00014875"/>
    </source>
</evidence>
<evidence type="ECO:0000256" key="5">
    <source>
        <dbReference type="ARBA" id="ARBA00022490"/>
    </source>
</evidence>
<dbReference type="InterPro" id="IPR033205">
    <property type="entry name" value="COP9_CSN8"/>
</dbReference>
<accession>A0A9N8Z6U3</accession>
<dbReference type="GO" id="GO:0000338">
    <property type="term" value="P:protein deneddylation"/>
    <property type="evidence" value="ECO:0007669"/>
    <property type="project" value="InterPro"/>
</dbReference>
<dbReference type="AlphaFoldDB" id="A0A9N8Z6U3"/>
<keyword evidence="6" id="KW-0736">Signalosome</keyword>
<comment type="similarity">
    <text evidence="3">Belongs to the CSN8 family.</text>
</comment>
<dbReference type="GO" id="GO:0008180">
    <property type="term" value="C:COP9 signalosome"/>
    <property type="evidence" value="ECO:0007669"/>
    <property type="project" value="UniProtKB-KW"/>
</dbReference>
<dbReference type="GO" id="GO:0005737">
    <property type="term" value="C:cytoplasm"/>
    <property type="evidence" value="ECO:0007669"/>
    <property type="project" value="UniProtKB-SubCell"/>
</dbReference>
<sequence length="207" mass="23583">MESNRKDASASKYEELMKHISAGNYEEVIKIAEDLEYTLALTPNSEIPIEEIYAPYLAAYLLLNQLPAAKFLWKRIPERTKTDEIRAIWNVGTALWNREFENVYGLIEGKPWSSSVEPLMTRLAELVRERVLNLLSEAYSSIAVDKAAHRLGLPQEQLIQILSNRGWVLDAATNTLQPKTHKTEIVQNISLTNFSQLTDLVIQLEKS</sequence>
<dbReference type="GO" id="GO:0010387">
    <property type="term" value="P:COP9 signalosome assembly"/>
    <property type="evidence" value="ECO:0007669"/>
    <property type="project" value="InterPro"/>
</dbReference>
<evidence type="ECO:0000313" key="9">
    <source>
        <dbReference type="EMBL" id="CAG8480184.1"/>
    </source>
</evidence>
<dbReference type="PANTHER" id="PTHR13339">
    <property type="entry name" value="COP9 SIGNALOSOME COMPLEX SUBUNIT 8"/>
    <property type="match status" value="1"/>
</dbReference>
<dbReference type="Gene3D" id="1.25.40.990">
    <property type="match status" value="1"/>
</dbReference>